<dbReference type="AlphaFoldDB" id="A0A841PJJ4"/>
<gene>
    <name evidence="1" type="ORF">HNQ71_006890</name>
</gene>
<accession>A0A841PJJ4</accession>
<protein>
    <submittedName>
        <fullName evidence="1">Uncharacterized protein</fullName>
    </submittedName>
</protein>
<dbReference type="RefSeq" id="WP_184879058.1">
    <property type="nucleotide sequence ID" value="NZ_JACHEF010000015.1"/>
</dbReference>
<evidence type="ECO:0000313" key="2">
    <source>
        <dbReference type="Proteomes" id="UP000556329"/>
    </source>
</evidence>
<sequence length="99" mass="11011">MLETAGGWKEGQCRDPIGFGKVARLGQEAYSSQEICCETQGKGLRGGRQGQRELFGMPRNDQDQIGAHDVSIRQTPNCNRFGTAAKFHNMRYATFISKD</sequence>
<dbReference type="EMBL" id="JACHEF010000015">
    <property type="protein sequence ID" value="MBB6414181.1"/>
    <property type="molecule type" value="Genomic_DNA"/>
</dbReference>
<dbReference type="Proteomes" id="UP000556329">
    <property type="component" value="Unassembled WGS sequence"/>
</dbReference>
<comment type="caution">
    <text evidence="1">The sequence shown here is derived from an EMBL/GenBank/DDBJ whole genome shotgun (WGS) entry which is preliminary data.</text>
</comment>
<reference evidence="1 2" key="1">
    <citation type="submission" date="2020-08" db="EMBL/GenBank/DDBJ databases">
        <title>Genomic Encyclopedia of Type Strains, Phase IV (KMG-IV): sequencing the most valuable type-strain genomes for metagenomic binning, comparative biology and taxonomic classification.</title>
        <authorList>
            <person name="Goeker M."/>
        </authorList>
    </citation>
    <scope>NUCLEOTIDE SEQUENCE [LARGE SCALE GENOMIC DNA]</scope>
    <source>
        <strain evidence="1 2">DSM 100039</strain>
    </source>
</reference>
<name>A0A841PJJ4_9HYPH</name>
<organism evidence="1 2">
    <name type="scientific">Mesorhizobium sangaii</name>
    <dbReference type="NCBI Taxonomy" id="505389"/>
    <lineage>
        <taxon>Bacteria</taxon>
        <taxon>Pseudomonadati</taxon>
        <taxon>Pseudomonadota</taxon>
        <taxon>Alphaproteobacteria</taxon>
        <taxon>Hyphomicrobiales</taxon>
        <taxon>Phyllobacteriaceae</taxon>
        <taxon>Mesorhizobium</taxon>
    </lineage>
</organism>
<proteinExistence type="predicted"/>
<evidence type="ECO:0000313" key="1">
    <source>
        <dbReference type="EMBL" id="MBB6414181.1"/>
    </source>
</evidence>
<keyword evidence="2" id="KW-1185">Reference proteome</keyword>